<evidence type="ECO:0000259" key="5">
    <source>
        <dbReference type="PROSITE" id="PS50931"/>
    </source>
</evidence>
<dbReference type="InterPro" id="IPR036390">
    <property type="entry name" value="WH_DNA-bd_sf"/>
</dbReference>
<organism evidence="6 7">
    <name type="scientific">Roseomonas fluvialis</name>
    <dbReference type="NCBI Taxonomy" id="1750527"/>
    <lineage>
        <taxon>Bacteria</taxon>
        <taxon>Pseudomonadati</taxon>
        <taxon>Pseudomonadota</taxon>
        <taxon>Alphaproteobacteria</taxon>
        <taxon>Acetobacterales</taxon>
        <taxon>Roseomonadaceae</taxon>
        <taxon>Roseomonas</taxon>
    </lineage>
</organism>
<dbReference type="CDD" id="cd08422">
    <property type="entry name" value="PBP2_CrgA_like"/>
    <property type="match status" value="1"/>
</dbReference>
<reference evidence="6 7" key="1">
    <citation type="journal article" date="2016" name="Microbes Environ.">
        <title>Phylogenetically diverse aerobic anoxygenic phototrophic bacteria isolated from epilithic biofilms in Tama river, Japan.</title>
        <authorList>
            <person name="Hirose S."/>
            <person name="Matsuura K."/>
            <person name="Haruta S."/>
        </authorList>
    </citation>
    <scope>NUCLEOTIDE SEQUENCE [LARGE SCALE GENOMIC DNA]</scope>
    <source>
        <strain evidence="6 7">S08</strain>
    </source>
</reference>
<keyword evidence="2" id="KW-0805">Transcription regulation</keyword>
<dbReference type="Pfam" id="PF00126">
    <property type="entry name" value="HTH_1"/>
    <property type="match status" value="1"/>
</dbReference>
<dbReference type="Proteomes" id="UP000831327">
    <property type="component" value="Chromosome"/>
</dbReference>
<dbReference type="PANTHER" id="PTHR30537:SF5">
    <property type="entry name" value="HTH-TYPE TRANSCRIPTIONAL ACTIVATOR TTDR-RELATED"/>
    <property type="match status" value="1"/>
</dbReference>
<dbReference type="InterPro" id="IPR000847">
    <property type="entry name" value="LysR_HTH_N"/>
</dbReference>
<comment type="similarity">
    <text evidence="1">Belongs to the LysR transcriptional regulatory family.</text>
</comment>
<name>A0ABM7Y8N4_9PROT</name>
<dbReference type="Pfam" id="PF03466">
    <property type="entry name" value="LysR_substrate"/>
    <property type="match status" value="1"/>
</dbReference>
<dbReference type="InterPro" id="IPR058163">
    <property type="entry name" value="LysR-type_TF_proteobact-type"/>
</dbReference>
<evidence type="ECO:0000256" key="1">
    <source>
        <dbReference type="ARBA" id="ARBA00009437"/>
    </source>
</evidence>
<feature type="domain" description="HTH lysR-type" evidence="5">
    <location>
        <begin position="3"/>
        <end position="60"/>
    </location>
</feature>
<dbReference type="PRINTS" id="PR00039">
    <property type="entry name" value="HTHLYSR"/>
</dbReference>
<dbReference type="RefSeq" id="WP_244408588.1">
    <property type="nucleotide sequence ID" value="NZ_AP025637.1"/>
</dbReference>
<keyword evidence="3" id="KW-0238">DNA-binding</keyword>
<evidence type="ECO:0000256" key="4">
    <source>
        <dbReference type="ARBA" id="ARBA00023163"/>
    </source>
</evidence>
<evidence type="ECO:0000256" key="2">
    <source>
        <dbReference type="ARBA" id="ARBA00023015"/>
    </source>
</evidence>
<dbReference type="SUPFAM" id="SSF46785">
    <property type="entry name" value="Winged helix' DNA-binding domain"/>
    <property type="match status" value="1"/>
</dbReference>
<evidence type="ECO:0000313" key="7">
    <source>
        <dbReference type="Proteomes" id="UP000831327"/>
    </source>
</evidence>
<dbReference type="Gene3D" id="3.40.190.290">
    <property type="match status" value="1"/>
</dbReference>
<dbReference type="Gene3D" id="1.10.10.10">
    <property type="entry name" value="Winged helix-like DNA-binding domain superfamily/Winged helix DNA-binding domain"/>
    <property type="match status" value="1"/>
</dbReference>
<gene>
    <name evidence="6" type="ORF">Rmf_43420</name>
</gene>
<dbReference type="InterPro" id="IPR036388">
    <property type="entry name" value="WH-like_DNA-bd_sf"/>
</dbReference>
<dbReference type="PANTHER" id="PTHR30537">
    <property type="entry name" value="HTH-TYPE TRANSCRIPTIONAL REGULATOR"/>
    <property type="match status" value="1"/>
</dbReference>
<evidence type="ECO:0000256" key="3">
    <source>
        <dbReference type="ARBA" id="ARBA00023125"/>
    </source>
</evidence>
<dbReference type="InterPro" id="IPR005119">
    <property type="entry name" value="LysR_subst-bd"/>
</dbReference>
<protein>
    <submittedName>
        <fullName evidence="6">LysR family transcriptional regulator</fullName>
    </submittedName>
</protein>
<sequence>MPTDLRLVTTFVETARRLSFTGAAKALGLTPGSVSQNIRNLEEQLGVRLLTRTTRQVRLTTEGARYLARCAPALEALVEAETAVREERERLTGRLRVTSTTAFGRAQLLPVIAGFMQAHPGIEVELSLSDQFVDLVAEGFDLAIRGGILPENEYISRLILPVTPLVCASPAYAEAHGLPRTLPEIATHRLIGMRSNPSQQVLGWEFAAPGGGVQRIEIAPALAVNDPEGVALAAAAGIGLGQVGSNVVLPLVTTGRLVLALTEHAVRSRGIYAVYPSRRFVPRRLSLFVQALADAFAQRADLVWQPAAAPVPTVRRQQRR</sequence>
<accession>A0ABM7Y8N4</accession>
<keyword evidence="7" id="KW-1185">Reference proteome</keyword>
<proteinExistence type="inferred from homology"/>
<keyword evidence="4" id="KW-0804">Transcription</keyword>
<evidence type="ECO:0000313" key="6">
    <source>
        <dbReference type="EMBL" id="BDG74413.1"/>
    </source>
</evidence>
<dbReference type="EMBL" id="AP025637">
    <property type="protein sequence ID" value="BDG74413.1"/>
    <property type="molecule type" value="Genomic_DNA"/>
</dbReference>
<dbReference type="PROSITE" id="PS50931">
    <property type="entry name" value="HTH_LYSR"/>
    <property type="match status" value="1"/>
</dbReference>
<dbReference type="SUPFAM" id="SSF53850">
    <property type="entry name" value="Periplasmic binding protein-like II"/>
    <property type="match status" value="1"/>
</dbReference>